<dbReference type="SUPFAM" id="SSF52833">
    <property type="entry name" value="Thioredoxin-like"/>
    <property type="match status" value="1"/>
</dbReference>
<evidence type="ECO:0000259" key="3">
    <source>
        <dbReference type="PROSITE" id="PS51352"/>
    </source>
</evidence>
<evidence type="ECO:0000313" key="4">
    <source>
        <dbReference type="EMBL" id="MEE3717908.1"/>
    </source>
</evidence>
<dbReference type="RefSeq" id="WP_330484338.1">
    <property type="nucleotide sequence ID" value="NZ_JAZBJZ010000057.1"/>
</dbReference>
<keyword evidence="2" id="KW-0472">Membrane</keyword>
<comment type="caution">
    <text evidence="4">The sequence shown here is derived from an EMBL/GenBank/DDBJ whole genome shotgun (WGS) entry which is preliminary data.</text>
</comment>
<dbReference type="InterPro" id="IPR044241">
    <property type="entry name" value="TxlA/HCF164"/>
</dbReference>
<feature type="compositionally biased region" description="Polar residues" evidence="1">
    <location>
        <begin position="161"/>
        <end position="178"/>
    </location>
</feature>
<proteinExistence type="predicted"/>
<evidence type="ECO:0000256" key="2">
    <source>
        <dbReference type="SAM" id="Phobius"/>
    </source>
</evidence>
<keyword evidence="2" id="KW-1133">Transmembrane helix</keyword>
<dbReference type="AlphaFoldDB" id="A0AAW9Q3W9"/>
<accession>A0AAW9Q3W9</accession>
<dbReference type="InterPro" id="IPR036249">
    <property type="entry name" value="Thioredoxin-like_sf"/>
</dbReference>
<sequence>MDSTSTPDTNRSDRLRNALIALAAIALTIALFFGIRTQNISTSLETVAQAATPIDSALANNKPTILEFYADWCTSCQSMAADNLALQKQYGDRVNFAMLNVDNNKWLPEITKYRVDGIPRFIFLSSDNKAIGDAVGVIPHSIMAANIEAMMSDRPLPHNSLSSDRISTFKSPQPADTTNPRDHG</sequence>
<dbReference type="PANTHER" id="PTHR47353:SF1">
    <property type="entry name" value="THIOREDOXIN-LIKE PROTEIN HCF164, CHLOROPLASTIC"/>
    <property type="match status" value="1"/>
</dbReference>
<dbReference type="Pfam" id="PF00085">
    <property type="entry name" value="Thioredoxin"/>
    <property type="match status" value="1"/>
</dbReference>
<evidence type="ECO:0000313" key="5">
    <source>
        <dbReference type="Proteomes" id="UP001333818"/>
    </source>
</evidence>
<gene>
    <name evidence="4" type="ORF">V2H45_14295</name>
</gene>
<dbReference type="Gene3D" id="3.40.30.10">
    <property type="entry name" value="Glutaredoxin"/>
    <property type="match status" value="1"/>
</dbReference>
<dbReference type="InterPro" id="IPR013766">
    <property type="entry name" value="Thioredoxin_domain"/>
</dbReference>
<reference evidence="4" key="1">
    <citation type="submission" date="2024-01" db="EMBL/GenBank/DDBJ databases">
        <title>Bank of Algae and Cyanobacteria of the Azores (BACA) strain genomes.</title>
        <authorList>
            <person name="Luz R."/>
            <person name="Cordeiro R."/>
            <person name="Fonseca A."/>
            <person name="Goncalves V."/>
        </authorList>
    </citation>
    <scope>NUCLEOTIDE SEQUENCE</scope>
    <source>
        <strain evidence="4">BACA0141</strain>
    </source>
</reference>
<evidence type="ECO:0000256" key="1">
    <source>
        <dbReference type="SAM" id="MobiDB-lite"/>
    </source>
</evidence>
<organism evidence="4 5">
    <name type="scientific">Tumidithrix elongata BACA0141</name>
    <dbReference type="NCBI Taxonomy" id="2716417"/>
    <lineage>
        <taxon>Bacteria</taxon>
        <taxon>Bacillati</taxon>
        <taxon>Cyanobacteriota</taxon>
        <taxon>Cyanophyceae</taxon>
        <taxon>Pseudanabaenales</taxon>
        <taxon>Pseudanabaenaceae</taxon>
        <taxon>Tumidithrix</taxon>
        <taxon>Tumidithrix elongata</taxon>
    </lineage>
</organism>
<keyword evidence="2" id="KW-0812">Transmembrane</keyword>
<dbReference type="PANTHER" id="PTHR47353">
    <property type="entry name" value="THIOREDOXIN-LIKE PROTEIN HCF164, CHLOROPLASTIC"/>
    <property type="match status" value="1"/>
</dbReference>
<name>A0AAW9Q3W9_9CYAN</name>
<dbReference type="PROSITE" id="PS51352">
    <property type="entry name" value="THIOREDOXIN_2"/>
    <property type="match status" value="1"/>
</dbReference>
<keyword evidence="5" id="KW-1185">Reference proteome</keyword>
<feature type="domain" description="Thioredoxin" evidence="3">
    <location>
        <begin position="33"/>
        <end position="152"/>
    </location>
</feature>
<feature type="region of interest" description="Disordered" evidence="1">
    <location>
        <begin position="161"/>
        <end position="184"/>
    </location>
</feature>
<dbReference type="GO" id="GO:0016671">
    <property type="term" value="F:oxidoreductase activity, acting on a sulfur group of donors, disulfide as acceptor"/>
    <property type="evidence" value="ECO:0007669"/>
    <property type="project" value="TreeGrafter"/>
</dbReference>
<dbReference type="Proteomes" id="UP001333818">
    <property type="component" value="Unassembled WGS sequence"/>
</dbReference>
<feature type="transmembrane region" description="Helical" evidence="2">
    <location>
        <begin position="15"/>
        <end position="35"/>
    </location>
</feature>
<protein>
    <submittedName>
        <fullName evidence="4">Thioredoxin domain-containing protein</fullName>
    </submittedName>
</protein>
<dbReference type="EMBL" id="JAZBJZ010000057">
    <property type="protein sequence ID" value="MEE3717908.1"/>
    <property type="molecule type" value="Genomic_DNA"/>
</dbReference>